<sequence length="379" mass="43393">MAAEVQELGILSEWEKVWCDRYEWLQRVGYTLRPRYRPGWKPSWKEPSKGPKRVYFAYEDGIEPPVPQIMDAVRASDGDIVILKSIRKSRHPYEVEIARYFSTPPVSSDPRNHCSPVLDVLQDPSNADVEIMVMPLLRLFNDPPFATVGEVMEFLRQAFEGLQFMHQHHVAHRDCGALNVMMDPRPILPNNFHPQAPHRNLDGQGFVKPYTRTARPVKYYFTDFGISRKYSADEPDPLEVPIFGGDKTVPEHLEDPLRPRNPFRTDVYYLGSLIRTRLLQVYANLTVIEPLVARMVQAEPDKRPTMDEVVASFGAVLSKMSCLQLRTRLVWRRDGLFMNTLKGVHQLSARTIPHILTGRKALPTPEAASGWSESAIPRP</sequence>
<dbReference type="Gene3D" id="1.10.510.10">
    <property type="entry name" value="Transferase(Phosphotransferase) domain 1"/>
    <property type="match status" value="1"/>
</dbReference>
<reference evidence="2 3" key="1">
    <citation type="journal article" date="2018" name="Biotechnol. Biofuels">
        <title>Integrative visual omics of the white-rot fungus Polyporus brumalis exposes the biotechnological potential of its oxidative enzymes for delignifying raw plant biomass.</title>
        <authorList>
            <person name="Miyauchi S."/>
            <person name="Rancon A."/>
            <person name="Drula E."/>
            <person name="Hage H."/>
            <person name="Chaduli D."/>
            <person name="Favel A."/>
            <person name="Grisel S."/>
            <person name="Henrissat B."/>
            <person name="Herpoel-Gimbert I."/>
            <person name="Ruiz-Duenas F.J."/>
            <person name="Chevret D."/>
            <person name="Hainaut M."/>
            <person name="Lin J."/>
            <person name="Wang M."/>
            <person name="Pangilinan J."/>
            <person name="Lipzen A."/>
            <person name="Lesage-Meessen L."/>
            <person name="Navarro D."/>
            <person name="Riley R."/>
            <person name="Grigoriev I.V."/>
            <person name="Zhou S."/>
            <person name="Raouche S."/>
            <person name="Rosso M.N."/>
        </authorList>
    </citation>
    <scope>NUCLEOTIDE SEQUENCE [LARGE SCALE GENOMIC DNA]</scope>
    <source>
        <strain evidence="2 3">BRFM 1820</strain>
    </source>
</reference>
<dbReference type="AlphaFoldDB" id="A0A371DQR1"/>
<dbReference type="GO" id="GO:0004672">
    <property type="term" value="F:protein kinase activity"/>
    <property type="evidence" value="ECO:0007669"/>
    <property type="project" value="InterPro"/>
</dbReference>
<feature type="domain" description="Protein kinase" evidence="1">
    <location>
        <begin position="1"/>
        <end position="379"/>
    </location>
</feature>
<protein>
    <recommendedName>
        <fullName evidence="1">Protein kinase domain-containing protein</fullName>
    </recommendedName>
</protein>
<evidence type="ECO:0000313" key="2">
    <source>
        <dbReference type="EMBL" id="RDX54862.1"/>
    </source>
</evidence>
<proteinExistence type="predicted"/>
<gene>
    <name evidence="2" type="ORF">OH76DRAFT_1372287</name>
</gene>
<dbReference type="OrthoDB" id="5987198at2759"/>
<dbReference type="PROSITE" id="PS50011">
    <property type="entry name" value="PROTEIN_KINASE_DOM"/>
    <property type="match status" value="1"/>
</dbReference>
<dbReference type="Proteomes" id="UP000256964">
    <property type="component" value="Unassembled WGS sequence"/>
</dbReference>
<dbReference type="GO" id="GO:0005524">
    <property type="term" value="F:ATP binding"/>
    <property type="evidence" value="ECO:0007669"/>
    <property type="project" value="InterPro"/>
</dbReference>
<evidence type="ECO:0000259" key="1">
    <source>
        <dbReference type="PROSITE" id="PS50011"/>
    </source>
</evidence>
<dbReference type="SUPFAM" id="SSF56112">
    <property type="entry name" value="Protein kinase-like (PK-like)"/>
    <property type="match status" value="1"/>
</dbReference>
<accession>A0A371DQR1</accession>
<evidence type="ECO:0000313" key="3">
    <source>
        <dbReference type="Proteomes" id="UP000256964"/>
    </source>
</evidence>
<keyword evidence="3" id="KW-1185">Reference proteome</keyword>
<organism evidence="2 3">
    <name type="scientific">Lentinus brumalis</name>
    <dbReference type="NCBI Taxonomy" id="2498619"/>
    <lineage>
        <taxon>Eukaryota</taxon>
        <taxon>Fungi</taxon>
        <taxon>Dikarya</taxon>
        <taxon>Basidiomycota</taxon>
        <taxon>Agaricomycotina</taxon>
        <taxon>Agaricomycetes</taxon>
        <taxon>Polyporales</taxon>
        <taxon>Polyporaceae</taxon>
        <taxon>Lentinus</taxon>
    </lineage>
</organism>
<dbReference type="STRING" id="139420.A0A371DQR1"/>
<dbReference type="SMART" id="SM00220">
    <property type="entry name" value="S_TKc"/>
    <property type="match status" value="1"/>
</dbReference>
<dbReference type="InterPro" id="IPR000719">
    <property type="entry name" value="Prot_kinase_dom"/>
</dbReference>
<dbReference type="EMBL" id="KZ857383">
    <property type="protein sequence ID" value="RDX54862.1"/>
    <property type="molecule type" value="Genomic_DNA"/>
</dbReference>
<name>A0A371DQR1_9APHY</name>
<dbReference type="InterPro" id="IPR011009">
    <property type="entry name" value="Kinase-like_dom_sf"/>
</dbReference>